<evidence type="ECO:0000313" key="1">
    <source>
        <dbReference type="EMBL" id="ROT90573.1"/>
    </source>
</evidence>
<comment type="caution">
    <text evidence="1">The sequence shown here is derived from an EMBL/GenBank/DDBJ whole genome shotgun (WGS) entry which is preliminary data.</text>
</comment>
<dbReference type="EMBL" id="QIBW01000005">
    <property type="protein sequence ID" value="ROT90573.1"/>
    <property type="molecule type" value="Genomic_DNA"/>
</dbReference>
<dbReference type="AlphaFoldDB" id="A0A423ULI4"/>
<sequence length="63" mass="6746">MGFLRRLSFRWISIAHAGCPLRGWGRAQSLGQSCSRKTPTGRFGSCGTRLVGTAPSPELLASP</sequence>
<name>A0A423ULI4_9ACTN</name>
<evidence type="ECO:0000313" key="2">
    <source>
        <dbReference type="Proteomes" id="UP000285258"/>
    </source>
</evidence>
<dbReference type="Proteomes" id="UP000285258">
    <property type="component" value="Unassembled WGS sequence"/>
</dbReference>
<protein>
    <submittedName>
        <fullName evidence="1">Uncharacterized protein</fullName>
    </submittedName>
</protein>
<organism evidence="1 2">
    <name type="scientific">Gordonibacter urolithinfaciens</name>
    <dbReference type="NCBI Taxonomy" id="1335613"/>
    <lineage>
        <taxon>Bacteria</taxon>
        <taxon>Bacillati</taxon>
        <taxon>Actinomycetota</taxon>
        <taxon>Coriobacteriia</taxon>
        <taxon>Eggerthellales</taxon>
        <taxon>Eggerthellaceae</taxon>
        <taxon>Gordonibacter</taxon>
    </lineage>
</organism>
<proteinExistence type="predicted"/>
<gene>
    <name evidence="1" type="ORF">DMP12_06085</name>
</gene>
<accession>A0A423ULI4</accession>
<reference evidence="2" key="1">
    <citation type="submission" date="2018-05" db="EMBL/GenBank/DDBJ databases">
        <title>Genome Sequencing of selected type strains of the family Eggerthellaceae.</title>
        <authorList>
            <person name="Danylec N."/>
            <person name="Stoll D.A."/>
            <person name="Doetsch A."/>
            <person name="Huch M."/>
        </authorList>
    </citation>
    <scope>NUCLEOTIDE SEQUENCE [LARGE SCALE GENOMIC DNA]</scope>
    <source>
        <strain evidence="2">DSM 27213</strain>
    </source>
</reference>